<dbReference type="GO" id="GO:0003677">
    <property type="term" value="F:DNA binding"/>
    <property type="evidence" value="ECO:0007669"/>
    <property type="project" value="InterPro"/>
</dbReference>
<dbReference type="InterPro" id="IPR027417">
    <property type="entry name" value="P-loop_NTPase"/>
</dbReference>
<dbReference type="Gene3D" id="3.40.50.300">
    <property type="entry name" value="P-loop containing nucleotide triphosphate hydrolases"/>
    <property type="match status" value="1"/>
</dbReference>
<name>A0A0U5JY94_LIMRT</name>
<keyword evidence="1" id="KW-0067">ATP-binding</keyword>
<dbReference type="EMBL" id="LN887685">
    <property type="protein sequence ID" value="CUR42487.1"/>
    <property type="molecule type" value="Genomic_DNA"/>
</dbReference>
<dbReference type="Proteomes" id="UP000235484">
    <property type="component" value="Unassembled WGS sequence"/>
</dbReference>
<dbReference type="PROSITE" id="PS50901">
    <property type="entry name" value="FTSK"/>
    <property type="match status" value="1"/>
</dbReference>
<gene>
    <name evidence="3" type="ORF">LRLP16767_LR202_02148</name>
</gene>
<accession>A0A0U5JY94</accession>
<dbReference type="GO" id="GO:0005524">
    <property type="term" value="F:ATP binding"/>
    <property type="evidence" value="ECO:0007669"/>
    <property type="project" value="UniProtKB-UniRule"/>
</dbReference>
<organism evidence="3 4">
    <name type="scientific">Limosilactobacillus reuteri</name>
    <name type="common">Lactobacillus reuteri</name>
    <dbReference type="NCBI Taxonomy" id="1598"/>
    <lineage>
        <taxon>Bacteria</taxon>
        <taxon>Bacillati</taxon>
        <taxon>Bacillota</taxon>
        <taxon>Bacilli</taxon>
        <taxon>Lactobacillales</taxon>
        <taxon>Lactobacillaceae</taxon>
        <taxon>Limosilactobacillus</taxon>
    </lineage>
</organism>
<dbReference type="RefSeq" id="WP_102816983.1">
    <property type="nucleotide sequence ID" value="NZ_LN887685.1"/>
</dbReference>
<protein>
    <submittedName>
        <fullName evidence="3">FtsK/SpoIIIE family protein</fullName>
    </submittedName>
</protein>
<sequence length="286" mass="31716">MNQNNYSVPITHTINWNAMNHINALIAGSRGSGKSFLGMSMVVSMATFPSIPGKLLGNMSLPTQWFVIDLKNADMARLSAILPKGRVASNKHKAIEVIDYFLNLMHKRMEWINNNTSFGATARSLGMPLFYLLIDEYSATTAAFNEAVTKQDKADKYHWFSSVHRLMMLGRQLGFGTLIITQQASDINSGLSSALKEEFGLKVHMGAANNESYRLTFGNEVKIPDESVGVGEGLLWLEGQTDKGFLLPFSAPFIHADNFWDILKNALSKQSDDYLTVTRSIGTQLN</sequence>
<dbReference type="AlphaFoldDB" id="A0A0U5JY94"/>
<evidence type="ECO:0000313" key="3">
    <source>
        <dbReference type="EMBL" id="CUR42487.1"/>
    </source>
</evidence>
<dbReference type="InterPro" id="IPR002543">
    <property type="entry name" value="FtsK_dom"/>
</dbReference>
<feature type="binding site" evidence="1">
    <location>
        <begin position="28"/>
        <end position="35"/>
    </location>
    <ligand>
        <name>ATP</name>
        <dbReference type="ChEBI" id="CHEBI:30616"/>
    </ligand>
</feature>
<proteinExistence type="predicted"/>
<evidence type="ECO:0000256" key="1">
    <source>
        <dbReference type="PROSITE-ProRule" id="PRU00289"/>
    </source>
</evidence>
<reference evidence="4" key="1">
    <citation type="submission" date="2015-10" db="EMBL/GenBank/DDBJ databases">
        <authorList>
            <person name="Crossman L.C."/>
        </authorList>
    </citation>
    <scope>NUCLEOTIDE SEQUENCE [LARGE SCALE GENOMIC DNA]</scope>
    <source>
        <strain evidence="4">20-2</strain>
    </source>
</reference>
<keyword evidence="1" id="KW-0547">Nucleotide-binding</keyword>
<dbReference type="SUPFAM" id="SSF52540">
    <property type="entry name" value="P-loop containing nucleoside triphosphate hydrolases"/>
    <property type="match status" value="1"/>
</dbReference>
<feature type="domain" description="FtsK" evidence="2">
    <location>
        <begin position="11"/>
        <end position="214"/>
    </location>
</feature>
<evidence type="ECO:0000259" key="2">
    <source>
        <dbReference type="PROSITE" id="PS50901"/>
    </source>
</evidence>
<evidence type="ECO:0000313" key="4">
    <source>
        <dbReference type="Proteomes" id="UP000235484"/>
    </source>
</evidence>